<dbReference type="RefSeq" id="YP_009448377.1">
    <property type="nucleotide sequence ID" value="NC_036594.1"/>
</dbReference>
<dbReference type="GeneID" id="35381930"/>
<reference evidence="2" key="1">
    <citation type="submission" date="2017-08" db="EMBL/GenBank/DDBJ databases">
        <authorList>
            <consortium name="Urmite Genomes"/>
        </authorList>
    </citation>
    <scope>NUCLEOTIDE SEQUENCE [LARGE SCALE GENOMIC DNA]</scope>
    <source>
        <strain evidence="2">IHUMI-LCC2</strain>
    </source>
</reference>
<dbReference type="InterPro" id="IPR001810">
    <property type="entry name" value="F-box_dom"/>
</dbReference>
<gene>
    <name evidence="2" type="ORF">ORPV_171</name>
</gene>
<accession>A0A2I2L3F4</accession>
<feature type="domain" description="F-box" evidence="1">
    <location>
        <begin position="6"/>
        <end position="36"/>
    </location>
</feature>
<dbReference type="KEGG" id="vg:35381930"/>
<dbReference type="Pfam" id="PF00646">
    <property type="entry name" value="F-box"/>
    <property type="match status" value="1"/>
</dbReference>
<dbReference type="EMBL" id="LT906555">
    <property type="protein sequence ID" value="SNW62075.1"/>
    <property type="molecule type" value="Genomic_DNA"/>
</dbReference>
<evidence type="ECO:0000313" key="3">
    <source>
        <dbReference type="Proteomes" id="UP000236316"/>
    </source>
</evidence>
<dbReference type="Proteomes" id="UP000236316">
    <property type="component" value="Segment"/>
</dbReference>
<keyword evidence="3" id="KW-1185">Reference proteome</keyword>
<sequence>MENIIDDVVFYIFNKLHPIYYLDIALVCQRWNKLLLHNRNQIVKYWVPQCKNLSQCSLFVIIQYISIIYPEYRTFIYTYKFSHLLYLIDNSVSRGYDSKTIRRFLLLSRDIEHSYVNNYFTYKLYVYGNKKELYINLAKKILENKEIDCDITKDDYDRIKLVVDNYSKLLSDYNEQENRILSFNVHDLSTFDHLDLKDQNLNIIRQKIVSGNREDLLWISGDKDIHECLNKYLNEYDYSNNEVSEYLINGGKLPENLIADSPIIECSNPILLYNKVPSYVMRNRKFVDGYNGDITGSIVGYLCRSPQDIDIDKLVESCMEENIRSKENYSDILQKSSYETLKKFFIKYSELSPITIPKFSSKNRLVIIMKCIEECFGREKRDIYIKEILRKVGGNRYAGTTTTLLELLDNSKWYEAVYSKK</sequence>
<protein>
    <recommendedName>
        <fullName evidence="1">F-box domain-containing protein</fullName>
    </recommendedName>
</protein>
<organism evidence="2">
    <name type="scientific">Orpheovirus IHUMI-LCC2</name>
    <dbReference type="NCBI Taxonomy" id="2023057"/>
    <lineage>
        <taxon>Viruses</taxon>
        <taxon>Varidnaviria</taxon>
        <taxon>Bamfordvirae</taxon>
        <taxon>Nucleocytoviricota</taxon>
        <taxon>Megaviricetes</taxon>
        <taxon>Pimascovirales</taxon>
        <taxon>Ocovirineae</taxon>
        <taxon>Orpheoviridae</taxon>
        <taxon>Alphaorpheovirus</taxon>
        <taxon>Alphaorpheovirus massiliense</taxon>
    </lineage>
</organism>
<evidence type="ECO:0000313" key="2">
    <source>
        <dbReference type="EMBL" id="SNW62075.1"/>
    </source>
</evidence>
<evidence type="ECO:0000259" key="1">
    <source>
        <dbReference type="Pfam" id="PF00646"/>
    </source>
</evidence>
<proteinExistence type="predicted"/>
<name>A0A2I2L3F4_9VIRU</name>